<feature type="compositionally biased region" description="Basic and acidic residues" evidence="9">
    <location>
        <begin position="530"/>
        <end position="539"/>
    </location>
</feature>
<dbReference type="InterPro" id="IPR008271">
    <property type="entry name" value="Ser/Thr_kinase_AS"/>
</dbReference>
<keyword evidence="2" id="KW-0723">Serine/threonine-protein kinase</keyword>
<gene>
    <name evidence="11" type="primary">Contig5466.g5839</name>
    <name evidence="11" type="ORF">STYLEM_14788</name>
</gene>
<evidence type="ECO:0000256" key="7">
    <source>
        <dbReference type="ARBA" id="ARBA00047899"/>
    </source>
</evidence>
<evidence type="ECO:0000256" key="2">
    <source>
        <dbReference type="ARBA" id="ARBA00022527"/>
    </source>
</evidence>
<feature type="region of interest" description="Disordered" evidence="9">
    <location>
        <begin position="158"/>
        <end position="183"/>
    </location>
</feature>
<evidence type="ECO:0000259" key="10">
    <source>
        <dbReference type="PROSITE" id="PS50011"/>
    </source>
</evidence>
<dbReference type="OrthoDB" id="1668230at2759"/>
<evidence type="ECO:0000256" key="9">
    <source>
        <dbReference type="SAM" id="MobiDB-lite"/>
    </source>
</evidence>
<feature type="region of interest" description="Disordered" evidence="9">
    <location>
        <begin position="66"/>
        <end position="92"/>
    </location>
</feature>
<proteinExistence type="predicted"/>
<comment type="catalytic activity">
    <reaction evidence="8">
        <text>L-seryl-[protein] + ATP = O-phospho-L-seryl-[protein] + ADP + H(+)</text>
        <dbReference type="Rhea" id="RHEA:17989"/>
        <dbReference type="Rhea" id="RHEA-COMP:9863"/>
        <dbReference type="Rhea" id="RHEA-COMP:11604"/>
        <dbReference type="ChEBI" id="CHEBI:15378"/>
        <dbReference type="ChEBI" id="CHEBI:29999"/>
        <dbReference type="ChEBI" id="CHEBI:30616"/>
        <dbReference type="ChEBI" id="CHEBI:83421"/>
        <dbReference type="ChEBI" id="CHEBI:456216"/>
        <dbReference type="EC" id="2.7.11.1"/>
    </reaction>
</comment>
<dbReference type="PROSITE" id="PS50011">
    <property type="entry name" value="PROTEIN_KINASE_DOM"/>
    <property type="match status" value="1"/>
</dbReference>
<feature type="domain" description="Protein kinase" evidence="10">
    <location>
        <begin position="23"/>
        <end position="461"/>
    </location>
</feature>
<dbReference type="InterPro" id="IPR011009">
    <property type="entry name" value="Kinase-like_dom_sf"/>
</dbReference>
<comment type="catalytic activity">
    <reaction evidence="7">
        <text>L-threonyl-[protein] + ATP = O-phospho-L-threonyl-[protein] + ADP + H(+)</text>
        <dbReference type="Rhea" id="RHEA:46608"/>
        <dbReference type="Rhea" id="RHEA-COMP:11060"/>
        <dbReference type="Rhea" id="RHEA-COMP:11605"/>
        <dbReference type="ChEBI" id="CHEBI:15378"/>
        <dbReference type="ChEBI" id="CHEBI:30013"/>
        <dbReference type="ChEBI" id="CHEBI:30616"/>
        <dbReference type="ChEBI" id="CHEBI:61977"/>
        <dbReference type="ChEBI" id="CHEBI:456216"/>
        <dbReference type="EC" id="2.7.11.1"/>
    </reaction>
</comment>
<feature type="region of interest" description="Disordered" evidence="9">
    <location>
        <begin position="321"/>
        <end position="343"/>
    </location>
</feature>
<keyword evidence="3" id="KW-0808">Transferase</keyword>
<reference evidence="11 12" key="1">
    <citation type="submission" date="2014-06" db="EMBL/GenBank/DDBJ databases">
        <authorList>
            <person name="Swart Estienne"/>
        </authorList>
    </citation>
    <scope>NUCLEOTIDE SEQUENCE [LARGE SCALE GENOMIC DNA]</scope>
    <source>
        <strain evidence="11 12">130c</strain>
    </source>
</reference>
<evidence type="ECO:0000256" key="4">
    <source>
        <dbReference type="ARBA" id="ARBA00022741"/>
    </source>
</evidence>
<dbReference type="AlphaFoldDB" id="A0A078AWR7"/>
<dbReference type="InParanoid" id="A0A078AWR7"/>
<dbReference type="GO" id="GO:0004674">
    <property type="term" value="F:protein serine/threonine kinase activity"/>
    <property type="evidence" value="ECO:0007669"/>
    <property type="project" value="UniProtKB-KW"/>
</dbReference>
<dbReference type="Pfam" id="PF00069">
    <property type="entry name" value="Pkinase"/>
    <property type="match status" value="2"/>
</dbReference>
<evidence type="ECO:0000256" key="1">
    <source>
        <dbReference type="ARBA" id="ARBA00012513"/>
    </source>
</evidence>
<dbReference type="SMART" id="SM00220">
    <property type="entry name" value="S_TKc"/>
    <property type="match status" value="1"/>
</dbReference>
<name>A0A078AWR7_STYLE</name>
<evidence type="ECO:0000256" key="5">
    <source>
        <dbReference type="ARBA" id="ARBA00022777"/>
    </source>
</evidence>
<accession>A0A078AWR7</accession>
<feature type="compositionally biased region" description="Polar residues" evidence="9">
    <location>
        <begin position="329"/>
        <end position="343"/>
    </location>
</feature>
<keyword evidence="12" id="KW-1185">Reference proteome</keyword>
<keyword evidence="4" id="KW-0547">Nucleotide-binding</keyword>
<keyword evidence="6" id="KW-0067">ATP-binding</keyword>
<keyword evidence="5 11" id="KW-0418">Kinase</keyword>
<dbReference type="InterPro" id="IPR000719">
    <property type="entry name" value="Prot_kinase_dom"/>
</dbReference>
<evidence type="ECO:0000256" key="8">
    <source>
        <dbReference type="ARBA" id="ARBA00048679"/>
    </source>
</evidence>
<protein>
    <recommendedName>
        <fullName evidence="1">non-specific serine/threonine protein kinase</fullName>
        <ecNumber evidence="1">2.7.11.1</ecNumber>
    </recommendedName>
</protein>
<evidence type="ECO:0000313" key="12">
    <source>
        <dbReference type="Proteomes" id="UP000039865"/>
    </source>
</evidence>
<dbReference type="EMBL" id="CCKQ01013977">
    <property type="protein sequence ID" value="CDW85702.1"/>
    <property type="molecule type" value="Genomic_DNA"/>
</dbReference>
<organism evidence="11 12">
    <name type="scientific">Stylonychia lemnae</name>
    <name type="common">Ciliate</name>
    <dbReference type="NCBI Taxonomy" id="5949"/>
    <lineage>
        <taxon>Eukaryota</taxon>
        <taxon>Sar</taxon>
        <taxon>Alveolata</taxon>
        <taxon>Ciliophora</taxon>
        <taxon>Intramacronucleata</taxon>
        <taxon>Spirotrichea</taxon>
        <taxon>Stichotrichia</taxon>
        <taxon>Sporadotrichida</taxon>
        <taxon>Oxytrichidae</taxon>
        <taxon>Stylonychinae</taxon>
        <taxon>Stylonychia</taxon>
    </lineage>
</organism>
<feature type="compositionally biased region" description="Basic and acidic residues" evidence="9">
    <location>
        <begin position="158"/>
        <end position="168"/>
    </location>
</feature>
<evidence type="ECO:0000256" key="6">
    <source>
        <dbReference type="ARBA" id="ARBA00022840"/>
    </source>
</evidence>
<evidence type="ECO:0000313" key="11">
    <source>
        <dbReference type="EMBL" id="CDW85702.1"/>
    </source>
</evidence>
<dbReference type="PANTHER" id="PTHR24343">
    <property type="entry name" value="SERINE/THREONINE KINASE"/>
    <property type="match status" value="1"/>
</dbReference>
<dbReference type="EC" id="2.7.11.1" evidence="1"/>
<dbReference type="Proteomes" id="UP000039865">
    <property type="component" value="Unassembled WGS sequence"/>
</dbReference>
<feature type="compositionally biased region" description="Polar residues" evidence="9">
    <location>
        <begin position="71"/>
        <end position="84"/>
    </location>
</feature>
<dbReference type="PROSITE" id="PS00108">
    <property type="entry name" value="PROTEIN_KINASE_ST"/>
    <property type="match status" value="1"/>
</dbReference>
<dbReference type="Gene3D" id="1.10.510.10">
    <property type="entry name" value="Transferase(Phosphotransferase) domain 1"/>
    <property type="match status" value="2"/>
</dbReference>
<dbReference type="GO" id="GO:0005524">
    <property type="term" value="F:ATP binding"/>
    <property type="evidence" value="ECO:0007669"/>
    <property type="project" value="UniProtKB-KW"/>
</dbReference>
<evidence type="ECO:0000256" key="3">
    <source>
        <dbReference type="ARBA" id="ARBA00022679"/>
    </source>
</evidence>
<sequence>MEILPQLINWSSLPQGFIIDDRYAVVRPLIKGSGGSVYLVEDLQQQQQKIKTSVNHQHSKKLISTHKSKLDSNSVNTNSSISPQEETKGNEQMEMSKTLMKVMKVYSSQPELELFQKEFNVLSDLNKTFAASGFRGPHPNIVATLDAKLISSKKNEITQESQIQERRAGVQTRSQLRKQRISDQKTAKKCSSLRSGTTAAEHEYVGLDAAYIVFEYCEKDDLFQYVKSGETRLQAKMCHSLFYQVLCGINFLHEQCDIAHMDIKLENLVVDSNFRIKLIDFAFCEPKNQDLKLSKGTAQYLAPEVLRTFENNRILRQEGQTRSRFDQGAGQSPSQAQIVQGDNQQQIHKTSKKSDQVAPKIFTYQGEKADVFSLGILLFTMYFGIMPFKINNPEDPMFQLLSSGNAILIEQFFNEHHLTKLINRIPGLIPQTLKNLLGKLLNANPVLRPTIHDILMKDEWMNDINNMSTVQQYVDAMQRIYLINHSLVDESSFNISVMNQESKGKQQQQQADNTQQDRDTQTSRYNQTHYQDESDHTTDIEMEDSIMHGQ</sequence>
<dbReference type="SUPFAM" id="SSF56112">
    <property type="entry name" value="Protein kinase-like (PK-like)"/>
    <property type="match status" value="1"/>
</dbReference>
<feature type="region of interest" description="Disordered" evidence="9">
    <location>
        <begin position="500"/>
        <end position="550"/>
    </location>
</feature>